<dbReference type="InterPro" id="IPR015942">
    <property type="entry name" value="Asp/Glu/hydantoin_racemase"/>
</dbReference>
<gene>
    <name evidence="3" type="ORF">DBRI00130_LOCUS5702</name>
</gene>
<evidence type="ECO:0000256" key="1">
    <source>
        <dbReference type="ARBA" id="ARBA00007847"/>
    </source>
</evidence>
<proteinExistence type="inferred from homology"/>
<dbReference type="Gene3D" id="3.40.50.1860">
    <property type="match status" value="2"/>
</dbReference>
<dbReference type="NCBIfam" id="TIGR00035">
    <property type="entry name" value="asp_race"/>
    <property type="match status" value="1"/>
</dbReference>
<dbReference type="PANTHER" id="PTHR21198">
    <property type="entry name" value="GLUTAMATE RACEMASE"/>
    <property type="match status" value="1"/>
</dbReference>
<dbReference type="EMBL" id="HBNS01007042">
    <property type="protein sequence ID" value="CAE4589578.1"/>
    <property type="molecule type" value="Transcribed_RNA"/>
</dbReference>
<evidence type="ECO:0000256" key="2">
    <source>
        <dbReference type="ARBA" id="ARBA00023235"/>
    </source>
</evidence>
<organism evidence="3">
    <name type="scientific">Ditylum brightwellii</name>
    <dbReference type="NCBI Taxonomy" id="49249"/>
    <lineage>
        <taxon>Eukaryota</taxon>
        <taxon>Sar</taxon>
        <taxon>Stramenopiles</taxon>
        <taxon>Ochrophyta</taxon>
        <taxon>Bacillariophyta</taxon>
        <taxon>Mediophyceae</taxon>
        <taxon>Lithodesmiophycidae</taxon>
        <taxon>Lithodesmiales</taxon>
        <taxon>Lithodesmiaceae</taxon>
        <taxon>Ditylum</taxon>
    </lineage>
</organism>
<protein>
    <recommendedName>
        <fullName evidence="4">Aspartate racemase</fullName>
    </recommendedName>
</protein>
<dbReference type="GO" id="GO:0047661">
    <property type="term" value="F:amino-acid racemase activity"/>
    <property type="evidence" value="ECO:0007669"/>
    <property type="project" value="InterPro"/>
</dbReference>
<keyword evidence="2" id="KW-0413">Isomerase</keyword>
<dbReference type="Pfam" id="PF01177">
    <property type="entry name" value="Asp_Glu_race"/>
    <property type="match status" value="1"/>
</dbReference>
<dbReference type="PANTHER" id="PTHR21198:SF7">
    <property type="entry name" value="ASPARTATE-GLUTAMATE RACEMASE FAMILY"/>
    <property type="match status" value="1"/>
</dbReference>
<sequence length="323" mass="35120">MKMVHRGVFLTAIIRFVLVVSIEFSFAFPQTTKDRTMLRATFSSILLRPKVLPSPRQPHRRLFSVPVEAGPDEREPCLVGVVGGIGPAASVRLQQLVVSKDSRRCQKKGFTRENGFLADSYHTPLLVFNNPQIPNNNRGALGLGPLPVDALTDTTLALSKAGAGAVAFACTTAYNWKDDVSRRSGVDIIDLLELVAQKVASDGLEQVGLLDVDGTHLSGRFRDCLERNGVKVVLPKENEQKTVMGVVADVKMGVNPADGPVDDLIKVVDQLIERHSIPGVILGCTEIAIALGSAESRPQIKYFDSLSLLADEIICRFHGENDE</sequence>
<dbReference type="InterPro" id="IPR004380">
    <property type="entry name" value="Asp_race"/>
</dbReference>
<dbReference type="AlphaFoldDB" id="A0A7S4QP64"/>
<accession>A0A7S4QP64</accession>
<name>A0A7S4QP64_9STRA</name>
<evidence type="ECO:0000313" key="3">
    <source>
        <dbReference type="EMBL" id="CAE4589578.1"/>
    </source>
</evidence>
<dbReference type="SUPFAM" id="SSF53681">
    <property type="entry name" value="Aspartate/glutamate racemase"/>
    <property type="match status" value="2"/>
</dbReference>
<dbReference type="InterPro" id="IPR001920">
    <property type="entry name" value="Asp/Glu_race"/>
</dbReference>
<comment type="similarity">
    <text evidence="1">Belongs to the aspartate/glutamate racemases family.</text>
</comment>
<reference evidence="3" key="1">
    <citation type="submission" date="2021-01" db="EMBL/GenBank/DDBJ databases">
        <authorList>
            <person name="Corre E."/>
            <person name="Pelletier E."/>
            <person name="Niang G."/>
            <person name="Scheremetjew M."/>
            <person name="Finn R."/>
            <person name="Kale V."/>
            <person name="Holt S."/>
            <person name="Cochrane G."/>
            <person name="Meng A."/>
            <person name="Brown T."/>
            <person name="Cohen L."/>
        </authorList>
    </citation>
    <scope>NUCLEOTIDE SEQUENCE</scope>
    <source>
        <strain evidence="3">GSO104</strain>
    </source>
</reference>
<evidence type="ECO:0008006" key="4">
    <source>
        <dbReference type="Google" id="ProtNLM"/>
    </source>
</evidence>